<feature type="domain" description="PDZ" evidence="5">
    <location>
        <begin position="278"/>
        <end position="339"/>
    </location>
</feature>
<keyword evidence="7" id="KW-1185">Reference proteome</keyword>
<dbReference type="EMBL" id="CP001359">
    <property type="protein sequence ID" value="ACL63450.1"/>
    <property type="molecule type" value="Genomic_DNA"/>
</dbReference>
<keyword evidence="2" id="KW-0378">Hydrolase</keyword>
<sequence length="474" mass="49734">MVRSRRSSSRSAVRGAGRALALAAALAAGLPAPAAARPPAALPRADERPSANRRTPVVIAVEKVRGAVVNVSAEELVRIRVPSQPRGGSMGDLLFGDLFERPRYRKGYATTSLGSGVIVSPDGYVLTNNHVVERGARFRVGLLDGRELMAKVVGTDPSSDLAVLKLDTREKLPYVTTGRSDDLLIGETVIAIGNPFGLAHTVTTGVVSAVHRNFKAGERMMFDFIQTDASINPGNSGGPLLDIDGRLVGVNTAILGDRSAGIGFAIPIDRARRVAEDLIAHGEVREGYLGVSVDDLPRKDGTVDGGSGGVRVTGVDPGSPGERAGVRAGDVVEAVDGTPPGSAAELLFRLRDLPIGRAARLDLSRRGARVQAAVTAVELTPQRAAELVQRRVGLRVSEERVSGGTLVVVRSVTGRSPAAEAGLQPGDLVREVNSSEVSSVAAFQRAAARARRGGRLVLLVQRGYAADRIAFDFD</sequence>
<dbReference type="PANTHER" id="PTHR43343:SF3">
    <property type="entry name" value="PROTEASE DO-LIKE 8, CHLOROPLASTIC"/>
    <property type="match status" value="1"/>
</dbReference>
<evidence type="ECO:0000259" key="5">
    <source>
        <dbReference type="PROSITE" id="PS50106"/>
    </source>
</evidence>
<dbReference type="InterPro" id="IPR009003">
    <property type="entry name" value="Peptidase_S1_PA"/>
</dbReference>
<dbReference type="KEGG" id="acp:A2cp1_0091"/>
<reference evidence="6" key="1">
    <citation type="submission" date="2009-01" db="EMBL/GenBank/DDBJ databases">
        <title>Complete sequence of Anaeromyxobacter dehalogenans 2CP-1.</title>
        <authorList>
            <consortium name="US DOE Joint Genome Institute"/>
            <person name="Lucas S."/>
            <person name="Copeland A."/>
            <person name="Lapidus A."/>
            <person name="Glavina del Rio T."/>
            <person name="Dalin E."/>
            <person name="Tice H."/>
            <person name="Bruce D."/>
            <person name="Goodwin L."/>
            <person name="Pitluck S."/>
            <person name="Saunders E."/>
            <person name="Brettin T."/>
            <person name="Detter J.C."/>
            <person name="Han C."/>
            <person name="Larimer F."/>
            <person name="Land M."/>
            <person name="Hauser L."/>
            <person name="Kyrpides N."/>
            <person name="Ovchinnikova G."/>
            <person name="Beliaev A.S."/>
            <person name="Richardson P."/>
        </authorList>
    </citation>
    <scope>NUCLEOTIDE SEQUENCE</scope>
    <source>
        <strain evidence="6">2CP-1</strain>
    </source>
</reference>
<dbReference type="InterPro" id="IPR041489">
    <property type="entry name" value="PDZ_6"/>
</dbReference>
<dbReference type="PROSITE" id="PS51318">
    <property type="entry name" value="TAT"/>
    <property type="match status" value="1"/>
</dbReference>
<feature type="region of interest" description="Disordered" evidence="3">
    <location>
        <begin position="300"/>
        <end position="325"/>
    </location>
</feature>
<evidence type="ECO:0000313" key="7">
    <source>
        <dbReference type="Proteomes" id="UP000007089"/>
    </source>
</evidence>
<evidence type="ECO:0000313" key="6">
    <source>
        <dbReference type="EMBL" id="ACL63450.1"/>
    </source>
</evidence>
<feature type="domain" description="PDZ" evidence="5">
    <location>
        <begin position="376"/>
        <end position="464"/>
    </location>
</feature>
<dbReference type="PANTHER" id="PTHR43343">
    <property type="entry name" value="PEPTIDASE S12"/>
    <property type="match status" value="1"/>
</dbReference>
<dbReference type="Pfam" id="PF17820">
    <property type="entry name" value="PDZ_6"/>
    <property type="match status" value="2"/>
</dbReference>
<accession>B8J7V8</accession>
<dbReference type="GO" id="GO:0006508">
    <property type="term" value="P:proteolysis"/>
    <property type="evidence" value="ECO:0007669"/>
    <property type="project" value="UniProtKB-KW"/>
</dbReference>
<dbReference type="InterPro" id="IPR051201">
    <property type="entry name" value="Chloro_Bact_Ser_Proteases"/>
</dbReference>
<protein>
    <submittedName>
        <fullName evidence="6">Peptidase S1 and S6 chymotrypsin/Hap</fullName>
    </submittedName>
</protein>
<feature type="chain" id="PRO_5002875193" evidence="4">
    <location>
        <begin position="37"/>
        <end position="474"/>
    </location>
</feature>
<dbReference type="InterPro" id="IPR006311">
    <property type="entry name" value="TAT_signal"/>
</dbReference>
<keyword evidence="1" id="KW-0645">Protease</keyword>
<name>B8J7V8_ANAD2</name>
<dbReference type="HOGENOM" id="CLU_020120_1_1_7"/>
<dbReference type="Pfam" id="PF13365">
    <property type="entry name" value="Trypsin_2"/>
    <property type="match status" value="1"/>
</dbReference>
<dbReference type="GO" id="GO:0004252">
    <property type="term" value="F:serine-type endopeptidase activity"/>
    <property type="evidence" value="ECO:0007669"/>
    <property type="project" value="InterPro"/>
</dbReference>
<dbReference type="AlphaFoldDB" id="B8J7V8"/>
<dbReference type="InterPro" id="IPR036034">
    <property type="entry name" value="PDZ_sf"/>
</dbReference>
<dbReference type="InterPro" id="IPR001940">
    <property type="entry name" value="Peptidase_S1C"/>
</dbReference>
<dbReference type="SUPFAM" id="SSF50494">
    <property type="entry name" value="Trypsin-like serine proteases"/>
    <property type="match status" value="1"/>
</dbReference>
<proteinExistence type="predicted"/>
<gene>
    <name evidence="6" type="ordered locus">A2cp1_0091</name>
</gene>
<evidence type="ECO:0000256" key="4">
    <source>
        <dbReference type="SAM" id="SignalP"/>
    </source>
</evidence>
<keyword evidence="4" id="KW-0732">Signal</keyword>
<dbReference type="Gene3D" id="2.30.42.10">
    <property type="match status" value="2"/>
</dbReference>
<organism evidence="6 7">
    <name type="scientific">Anaeromyxobacter dehalogenans (strain ATCC BAA-258 / DSM 21875 / 2CP-1)</name>
    <dbReference type="NCBI Taxonomy" id="455488"/>
    <lineage>
        <taxon>Bacteria</taxon>
        <taxon>Pseudomonadati</taxon>
        <taxon>Myxococcota</taxon>
        <taxon>Myxococcia</taxon>
        <taxon>Myxococcales</taxon>
        <taxon>Cystobacterineae</taxon>
        <taxon>Anaeromyxobacteraceae</taxon>
        <taxon>Anaeromyxobacter</taxon>
    </lineage>
</organism>
<dbReference type="PRINTS" id="PR00834">
    <property type="entry name" value="PROTEASES2C"/>
</dbReference>
<evidence type="ECO:0000256" key="2">
    <source>
        <dbReference type="ARBA" id="ARBA00022801"/>
    </source>
</evidence>
<dbReference type="SMART" id="SM00228">
    <property type="entry name" value="PDZ"/>
    <property type="match status" value="2"/>
</dbReference>
<dbReference type="InterPro" id="IPR001478">
    <property type="entry name" value="PDZ"/>
</dbReference>
<evidence type="ECO:0000256" key="3">
    <source>
        <dbReference type="SAM" id="MobiDB-lite"/>
    </source>
</evidence>
<dbReference type="Gene3D" id="2.40.10.120">
    <property type="match status" value="1"/>
</dbReference>
<dbReference type="SUPFAM" id="SSF50156">
    <property type="entry name" value="PDZ domain-like"/>
    <property type="match status" value="2"/>
</dbReference>
<dbReference type="Proteomes" id="UP000007089">
    <property type="component" value="Chromosome"/>
</dbReference>
<feature type="signal peptide" evidence="4">
    <location>
        <begin position="1"/>
        <end position="36"/>
    </location>
</feature>
<dbReference type="PROSITE" id="PS50106">
    <property type="entry name" value="PDZ"/>
    <property type="match status" value="2"/>
</dbReference>
<evidence type="ECO:0000256" key="1">
    <source>
        <dbReference type="ARBA" id="ARBA00022670"/>
    </source>
</evidence>